<name>A0A1V4IRA7_9CLOT</name>
<dbReference type="STRING" id="225345.CLCHR_20860"/>
<accession>A0A1V4IRA7</accession>
<evidence type="ECO:0000313" key="2">
    <source>
        <dbReference type="Proteomes" id="UP000191056"/>
    </source>
</evidence>
<dbReference type="AlphaFoldDB" id="A0A1V4IRA7"/>
<proteinExistence type="predicted"/>
<organism evidence="1 2">
    <name type="scientific">Clostridium chromiireducens</name>
    <dbReference type="NCBI Taxonomy" id="225345"/>
    <lineage>
        <taxon>Bacteria</taxon>
        <taxon>Bacillati</taxon>
        <taxon>Bacillota</taxon>
        <taxon>Clostridia</taxon>
        <taxon>Eubacteriales</taxon>
        <taxon>Clostridiaceae</taxon>
        <taxon>Clostridium</taxon>
    </lineage>
</organism>
<reference evidence="1 2" key="1">
    <citation type="submission" date="2017-03" db="EMBL/GenBank/DDBJ databases">
        <title>Genome sequence of Clostridium chromiireducens DSM 23318.</title>
        <authorList>
            <person name="Poehlein A."/>
            <person name="Daniel R."/>
        </authorList>
    </citation>
    <scope>NUCLEOTIDE SEQUENCE [LARGE SCALE GENOMIC DNA]</scope>
    <source>
        <strain evidence="1 2">DSM 23318</strain>
    </source>
</reference>
<protein>
    <submittedName>
        <fullName evidence="1">Uncharacterized protein</fullName>
    </submittedName>
</protein>
<keyword evidence="2" id="KW-1185">Reference proteome</keyword>
<sequence length="109" mass="12591">MDKVYINAKDAAGKYNLFLKIVTSVKSFDSYNSFFNIYDESEEPCRRIVVLTKSKDLEEVYDENPTEVIQENKIVGGNIWIKEYSLLENPSKIDLSSLVVSKKLIEEFL</sequence>
<comment type="caution">
    <text evidence="1">The sequence shown here is derived from an EMBL/GenBank/DDBJ whole genome shotgun (WGS) entry which is preliminary data.</text>
</comment>
<evidence type="ECO:0000313" key="1">
    <source>
        <dbReference type="EMBL" id="OPJ62350.1"/>
    </source>
</evidence>
<dbReference type="RefSeq" id="WP_079439641.1">
    <property type="nucleotide sequence ID" value="NZ_JBLZIA010000004.1"/>
</dbReference>
<dbReference type="OrthoDB" id="1911444at2"/>
<dbReference type="EMBL" id="MZGT01000024">
    <property type="protein sequence ID" value="OPJ62350.1"/>
    <property type="molecule type" value="Genomic_DNA"/>
</dbReference>
<dbReference type="Proteomes" id="UP000191056">
    <property type="component" value="Unassembled WGS sequence"/>
</dbReference>
<gene>
    <name evidence="1" type="ORF">CLCHR_20860</name>
</gene>